<dbReference type="AlphaFoldDB" id="A0A841AKC9"/>
<evidence type="ECO:0000256" key="1">
    <source>
        <dbReference type="SAM" id="MobiDB-lite"/>
    </source>
</evidence>
<evidence type="ECO:0000313" key="2">
    <source>
        <dbReference type="EMBL" id="MBB5842123.1"/>
    </source>
</evidence>
<comment type="caution">
    <text evidence="2">The sequence shown here is derived from an EMBL/GenBank/DDBJ whole genome shotgun (WGS) entry which is preliminary data.</text>
</comment>
<feature type="region of interest" description="Disordered" evidence="1">
    <location>
        <begin position="1"/>
        <end position="25"/>
    </location>
</feature>
<reference evidence="2 3" key="1">
    <citation type="submission" date="2020-08" db="EMBL/GenBank/DDBJ databases">
        <title>Sequencing the genomes of 1000 actinobacteria strains.</title>
        <authorList>
            <person name="Klenk H.-P."/>
        </authorList>
    </citation>
    <scope>NUCLEOTIDE SEQUENCE [LARGE SCALE GENOMIC DNA]</scope>
    <source>
        <strain evidence="2 3">DSM 105784</strain>
    </source>
</reference>
<protein>
    <submittedName>
        <fullName evidence="2">Uncharacterized protein</fullName>
    </submittedName>
</protein>
<dbReference type="EMBL" id="JACHMJ010000001">
    <property type="protein sequence ID" value="MBB5842123.1"/>
    <property type="molecule type" value="Genomic_DNA"/>
</dbReference>
<keyword evidence="3" id="KW-1185">Reference proteome</keyword>
<feature type="compositionally biased region" description="Basic and acidic residues" evidence="1">
    <location>
        <begin position="11"/>
        <end position="25"/>
    </location>
</feature>
<name>A0A841AKC9_9MICO</name>
<proteinExistence type="predicted"/>
<gene>
    <name evidence="2" type="ORF">HD599_000446</name>
</gene>
<dbReference type="Proteomes" id="UP000536685">
    <property type="component" value="Unassembled WGS sequence"/>
</dbReference>
<evidence type="ECO:0000313" key="3">
    <source>
        <dbReference type="Proteomes" id="UP000536685"/>
    </source>
</evidence>
<dbReference type="RefSeq" id="WP_184233251.1">
    <property type="nucleotide sequence ID" value="NZ_JACHMJ010000001.1"/>
</dbReference>
<sequence length="88" mass="10140">MHTQLATQPVRPEHPPHTVRSPESHPVRRVGLLDRTALHIGVALIKWGRRPVRAESHEQHAVRLAALQARAERQREYELLRANISRIL</sequence>
<accession>A0A841AKC9</accession>
<organism evidence="2 3">
    <name type="scientific">Conyzicola lurida</name>
    <dbReference type="NCBI Taxonomy" id="1172621"/>
    <lineage>
        <taxon>Bacteria</taxon>
        <taxon>Bacillati</taxon>
        <taxon>Actinomycetota</taxon>
        <taxon>Actinomycetes</taxon>
        <taxon>Micrococcales</taxon>
        <taxon>Microbacteriaceae</taxon>
        <taxon>Conyzicola</taxon>
    </lineage>
</organism>